<evidence type="ECO:0000313" key="1">
    <source>
        <dbReference type="EMBL" id="CAB4045065.1"/>
    </source>
</evidence>
<proteinExistence type="predicted"/>
<sequence>MKILKSYTNVNDELNELESITIHQQSQFISNSKNKYVTFIWKHKLDNISKLSFYSTFKSEYKFEDYLTTIRNTSPREA</sequence>
<dbReference type="Proteomes" id="UP001152795">
    <property type="component" value="Unassembled WGS sequence"/>
</dbReference>
<dbReference type="OrthoDB" id="6109425at2759"/>
<accession>A0A6S7KHU0</accession>
<feature type="non-terminal residue" evidence="1">
    <location>
        <position position="78"/>
    </location>
</feature>
<name>A0A6S7KHU0_PARCT</name>
<organism evidence="1 2">
    <name type="scientific">Paramuricea clavata</name>
    <name type="common">Red gorgonian</name>
    <name type="synonym">Violescent sea-whip</name>
    <dbReference type="NCBI Taxonomy" id="317549"/>
    <lineage>
        <taxon>Eukaryota</taxon>
        <taxon>Metazoa</taxon>
        <taxon>Cnidaria</taxon>
        <taxon>Anthozoa</taxon>
        <taxon>Octocorallia</taxon>
        <taxon>Malacalcyonacea</taxon>
        <taxon>Plexauridae</taxon>
        <taxon>Paramuricea</taxon>
    </lineage>
</organism>
<keyword evidence="2" id="KW-1185">Reference proteome</keyword>
<reference evidence="1" key="1">
    <citation type="submission" date="2020-04" db="EMBL/GenBank/DDBJ databases">
        <authorList>
            <person name="Alioto T."/>
            <person name="Alioto T."/>
            <person name="Gomez Garrido J."/>
        </authorList>
    </citation>
    <scope>NUCLEOTIDE SEQUENCE</scope>
    <source>
        <strain evidence="1">A484AB</strain>
    </source>
</reference>
<comment type="caution">
    <text evidence="1">The sequence shown here is derived from an EMBL/GenBank/DDBJ whole genome shotgun (WGS) entry which is preliminary data.</text>
</comment>
<gene>
    <name evidence="1" type="ORF">PACLA_8A087998</name>
</gene>
<dbReference type="AlphaFoldDB" id="A0A6S7KHU0"/>
<evidence type="ECO:0000313" key="2">
    <source>
        <dbReference type="Proteomes" id="UP001152795"/>
    </source>
</evidence>
<protein>
    <submittedName>
        <fullName evidence="1">Uncharacterized protein</fullName>
    </submittedName>
</protein>
<dbReference type="EMBL" id="CACRXK020037476">
    <property type="protein sequence ID" value="CAB4045065.1"/>
    <property type="molecule type" value="Genomic_DNA"/>
</dbReference>